<dbReference type="OrthoDB" id="9812625at2"/>
<keyword evidence="2 4" id="KW-0560">Oxidoreductase</keyword>
<dbReference type="EC" id="1.2.1.16" evidence="6"/>
<comment type="caution">
    <text evidence="6">The sequence shown here is derived from an EMBL/GenBank/DDBJ whole genome shotgun (WGS) entry which is preliminary data.</text>
</comment>
<dbReference type="InterPro" id="IPR015590">
    <property type="entry name" value="Aldehyde_DH_dom"/>
</dbReference>
<gene>
    <name evidence="6" type="primary">gabD</name>
    <name evidence="6" type="ORF">CYR55_07355</name>
</gene>
<evidence type="ECO:0000313" key="6">
    <source>
        <dbReference type="EMBL" id="PLR39679.1"/>
    </source>
</evidence>
<evidence type="ECO:0000256" key="2">
    <source>
        <dbReference type="ARBA" id="ARBA00023002"/>
    </source>
</evidence>
<dbReference type="Gene3D" id="3.40.309.10">
    <property type="entry name" value="Aldehyde Dehydrogenase, Chain A, domain 2"/>
    <property type="match status" value="1"/>
</dbReference>
<dbReference type="SUPFAM" id="SSF53720">
    <property type="entry name" value="ALDH-like"/>
    <property type="match status" value="1"/>
</dbReference>
<organism evidence="6 7">
    <name type="scientific">Chimaeribacter californicus</name>
    <dbReference type="NCBI Taxonomy" id="2060067"/>
    <lineage>
        <taxon>Bacteria</taxon>
        <taxon>Pseudomonadati</taxon>
        <taxon>Pseudomonadota</taxon>
        <taxon>Gammaproteobacteria</taxon>
        <taxon>Enterobacterales</taxon>
        <taxon>Yersiniaceae</taxon>
        <taxon>Chimaeribacter</taxon>
    </lineage>
</organism>
<feature type="domain" description="Aldehyde dehydrogenase" evidence="5">
    <location>
        <begin position="18"/>
        <end position="477"/>
    </location>
</feature>
<dbReference type="AlphaFoldDB" id="A0A2N5EC43"/>
<feature type="active site" evidence="3">
    <location>
        <position position="255"/>
    </location>
</feature>
<dbReference type="GO" id="GO:0005829">
    <property type="term" value="C:cytosol"/>
    <property type="evidence" value="ECO:0007669"/>
    <property type="project" value="TreeGrafter"/>
</dbReference>
<dbReference type="PROSITE" id="PS00687">
    <property type="entry name" value="ALDEHYDE_DEHYDR_GLU"/>
    <property type="match status" value="1"/>
</dbReference>
<evidence type="ECO:0000256" key="4">
    <source>
        <dbReference type="RuleBase" id="RU003345"/>
    </source>
</evidence>
<dbReference type="InterPro" id="IPR016163">
    <property type="entry name" value="Ald_DH_C"/>
</dbReference>
<dbReference type="InterPro" id="IPR010102">
    <property type="entry name" value="Succ_semiAld_DH"/>
</dbReference>
<dbReference type="RefSeq" id="WP_101815495.1">
    <property type="nucleotide sequence ID" value="NZ_PJZF01000004.1"/>
</dbReference>
<name>A0A2N5EC43_9GAMM</name>
<dbReference type="GO" id="GO:0009450">
    <property type="term" value="P:gamma-aminobutyric acid catabolic process"/>
    <property type="evidence" value="ECO:0007669"/>
    <property type="project" value="InterPro"/>
</dbReference>
<dbReference type="InterPro" id="IPR050740">
    <property type="entry name" value="Aldehyde_DH_Superfamily"/>
</dbReference>
<dbReference type="PANTHER" id="PTHR43353">
    <property type="entry name" value="SUCCINATE-SEMIALDEHYDE DEHYDROGENASE, MITOCHONDRIAL"/>
    <property type="match status" value="1"/>
</dbReference>
<evidence type="ECO:0000313" key="7">
    <source>
        <dbReference type="Proteomes" id="UP000234240"/>
    </source>
</evidence>
<dbReference type="InterPro" id="IPR016160">
    <property type="entry name" value="Ald_DH_CS_CYS"/>
</dbReference>
<dbReference type="NCBIfam" id="TIGR01780">
    <property type="entry name" value="SSADH"/>
    <property type="match status" value="1"/>
</dbReference>
<proteinExistence type="inferred from homology"/>
<dbReference type="FunFam" id="3.40.309.10:FF:000004">
    <property type="entry name" value="Succinate-semialdehyde dehydrogenase I"/>
    <property type="match status" value="1"/>
</dbReference>
<comment type="similarity">
    <text evidence="1 4">Belongs to the aldehyde dehydrogenase family.</text>
</comment>
<dbReference type="FunFam" id="3.40.605.10:FF:000005">
    <property type="entry name" value="Succinate-semialdehyde dehydrogenase I"/>
    <property type="match status" value="1"/>
</dbReference>
<accession>A0A2N5EC43</accession>
<dbReference type="GO" id="GO:0004777">
    <property type="term" value="F:succinate-semialdehyde dehydrogenase (NAD+) activity"/>
    <property type="evidence" value="ECO:0007669"/>
    <property type="project" value="TreeGrafter"/>
</dbReference>
<protein>
    <submittedName>
        <fullName evidence="6">Succinate-semialdehyde dehydrogenase (NADP(+))</fullName>
        <ecNumber evidence="6">1.2.1.16</ecNumber>
    </submittedName>
</protein>
<sequence length="491" mass="51889">MTDELDLLRRQAWINGEWTAALSGKTFNVTDPATGEVIVQVADLGPAETRAAIEAAQQALPGWRALSAHERSAILKRWHKLIMLHQVQLATLLSREQGKPLSEAKGEITYGAGFIEWFAEEGKRTYGETIPSPHSSRRLVTIKQPVGVVAAITPWNFPHAMITRKVGPALAAGCTVVLKPAAETPLSALALAVLAEEAGLPHGVLNIVTSSDAVAVGAELTQSEVVRKLSFTGSTGVGKLLMAQSAGTVKKLSLELGGNAPLLVFDDADLDSAVAGALAAKFRNSGQTCVCANRILVQAGIYDAFAARLTEAVAALKVGPATDSEAQQGPLISAAACRKVEEHIADALGKGARLLTGGSAHALGGRFWQPTVLADATPEMRIAHEETFGPVAPLFRFHTEQEAIALANNTESGLAAYFWTQNVQRAWRVAEALESGMVGINEGLISNEVVPFGGIKQSGLGREGSRYGIDDYLEVKYLCFGGIEETGATPC</sequence>
<dbReference type="Proteomes" id="UP000234240">
    <property type="component" value="Unassembled WGS sequence"/>
</dbReference>
<dbReference type="EMBL" id="PJZF01000004">
    <property type="protein sequence ID" value="PLR39679.1"/>
    <property type="molecule type" value="Genomic_DNA"/>
</dbReference>
<evidence type="ECO:0000259" key="5">
    <source>
        <dbReference type="Pfam" id="PF00171"/>
    </source>
</evidence>
<dbReference type="Pfam" id="PF00171">
    <property type="entry name" value="Aldedh"/>
    <property type="match status" value="1"/>
</dbReference>
<evidence type="ECO:0000256" key="3">
    <source>
        <dbReference type="PROSITE-ProRule" id="PRU10007"/>
    </source>
</evidence>
<dbReference type="InterPro" id="IPR029510">
    <property type="entry name" value="Ald_DH_CS_GLU"/>
</dbReference>
<dbReference type="Gene3D" id="3.40.605.10">
    <property type="entry name" value="Aldehyde Dehydrogenase, Chain A, domain 1"/>
    <property type="match status" value="1"/>
</dbReference>
<dbReference type="CDD" id="cd07103">
    <property type="entry name" value="ALDH_F5_SSADH_GabD"/>
    <property type="match status" value="1"/>
</dbReference>
<keyword evidence="7" id="KW-1185">Reference proteome</keyword>
<dbReference type="InterPro" id="IPR016161">
    <property type="entry name" value="Ald_DH/histidinol_DH"/>
</dbReference>
<reference evidence="6 7" key="1">
    <citation type="submission" date="2017-12" db="EMBL/GenBank/DDBJ databases">
        <title>Characterization of six clinical isolates of Enterochimera gen. nov., a novel genus of the Yersiniaciae family and the three species Enterochimera arupensis sp. nov., Enterochimera coloradensis sp. nov, and Enterochimera californica sp. nov.</title>
        <authorList>
            <person name="Rossi A."/>
            <person name="Fisher M."/>
        </authorList>
    </citation>
    <scope>NUCLEOTIDE SEQUENCE [LARGE SCALE GENOMIC DNA]</scope>
    <source>
        <strain evidence="7">2015-Iso6</strain>
    </source>
</reference>
<evidence type="ECO:0000256" key="1">
    <source>
        <dbReference type="ARBA" id="ARBA00009986"/>
    </source>
</evidence>
<dbReference type="PANTHER" id="PTHR43353:SF5">
    <property type="entry name" value="SUCCINATE-SEMIALDEHYDE DEHYDROGENASE, MITOCHONDRIAL"/>
    <property type="match status" value="1"/>
</dbReference>
<dbReference type="InterPro" id="IPR016162">
    <property type="entry name" value="Ald_DH_N"/>
</dbReference>
<dbReference type="PROSITE" id="PS00070">
    <property type="entry name" value="ALDEHYDE_DEHYDR_CYS"/>
    <property type="match status" value="1"/>
</dbReference>